<keyword evidence="1" id="KW-0547">Nucleotide-binding</keyword>
<dbReference type="InterPro" id="IPR027417">
    <property type="entry name" value="P-loop_NTPase"/>
</dbReference>
<dbReference type="SUPFAM" id="SSF52540">
    <property type="entry name" value="P-loop containing nucleoside triphosphate hydrolases"/>
    <property type="match status" value="1"/>
</dbReference>
<dbReference type="GO" id="GO:0005524">
    <property type="term" value="F:ATP binding"/>
    <property type="evidence" value="ECO:0007669"/>
    <property type="project" value="UniProtKB-KW"/>
</dbReference>
<dbReference type="CDD" id="cd00267">
    <property type="entry name" value="ABC_ATPase"/>
    <property type="match status" value="1"/>
</dbReference>
<proteinExistence type="predicted"/>
<accession>A0ABD4KWP8</accession>
<organism evidence="1 2">
    <name type="scientific">Vibrio anguillarum</name>
    <name type="common">Listonella anguillarum</name>
    <dbReference type="NCBI Taxonomy" id="55601"/>
    <lineage>
        <taxon>Bacteria</taxon>
        <taxon>Pseudomonadati</taxon>
        <taxon>Pseudomonadota</taxon>
        <taxon>Gammaproteobacteria</taxon>
        <taxon>Vibrionales</taxon>
        <taxon>Vibrionaceae</taxon>
        <taxon>Vibrio</taxon>
    </lineage>
</organism>
<dbReference type="AlphaFoldDB" id="A0ABD4KWP8"/>
<feature type="non-terminal residue" evidence="1">
    <location>
        <position position="1"/>
    </location>
</feature>
<evidence type="ECO:0000313" key="1">
    <source>
        <dbReference type="EMBL" id="MBF4275003.1"/>
    </source>
</evidence>
<dbReference type="Gene3D" id="3.40.50.300">
    <property type="entry name" value="P-loop containing nucleotide triphosphate hydrolases"/>
    <property type="match status" value="1"/>
</dbReference>
<evidence type="ECO:0000313" key="2">
    <source>
        <dbReference type="Proteomes" id="UP000722957"/>
    </source>
</evidence>
<comment type="caution">
    <text evidence="1">The sequence shown here is derived from an EMBL/GenBank/DDBJ whole genome shotgun (WGS) entry which is preliminary data.</text>
</comment>
<dbReference type="EMBL" id="RDOM01000765">
    <property type="protein sequence ID" value="MBF4275003.1"/>
    <property type="molecule type" value="Genomic_DNA"/>
</dbReference>
<reference evidence="1 2" key="1">
    <citation type="journal article" date="2021" name="PeerJ">
        <title>Analysis of 44 Vibrio anguillarum genomes reveals high genetic diversity.</title>
        <authorList>
            <person name="Hansen M.J."/>
            <person name="Dalsgaard I."/>
        </authorList>
    </citation>
    <scope>NUCLEOTIDE SEQUENCE [LARGE SCALE GENOMIC DNA]</scope>
    <source>
        <strain evidence="1 2">17-16730-2A</strain>
    </source>
</reference>
<name>A0ABD4KWP8_VIBAN</name>
<sequence>LSGGLDTSISSIQPDSLFDMLSGSVAQILIDAKALVYDYPMFLMDNPVPDAHPNAKRIFGEFVSSKKGKATVIFTSHDPDLIKLADKVVVLNEGAAVYAGPLVQHQSVEQNASLPEQAQSKQGVANG</sequence>
<dbReference type="Proteomes" id="UP000722957">
    <property type="component" value="Unassembled WGS sequence"/>
</dbReference>
<gene>
    <name evidence="1" type="ORF">EAY07_23950</name>
</gene>
<protein>
    <submittedName>
        <fullName evidence="1">ABC transporter ATP-binding protein</fullName>
    </submittedName>
</protein>
<keyword evidence="1" id="KW-0067">ATP-binding</keyword>